<dbReference type="PANTHER" id="PTHR37422">
    <property type="entry name" value="TEICHURONIC ACID BIOSYNTHESIS PROTEIN TUAE"/>
    <property type="match status" value="1"/>
</dbReference>
<evidence type="ECO:0000256" key="4">
    <source>
        <dbReference type="ARBA" id="ARBA00023136"/>
    </source>
</evidence>
<feature type="transmembrane region" description="Helical" evidence="5">
    <location>
        <begin position="127"/>
        <end position="144"/>
    </location>
</feature>
<proteinExistence type="predicted"/>
<feature type="transmembrane region" description="Helical" evidence="5">
    <location>
        <begin position="9"/>
        <end position="29"/>
    </location>
</feature>
<protein>
    <recommendedName>
        <fullName evidence="6">O-antigen ligase-related domain-containing protein</fullName>
    </recommendedName>
</protein>
<dbReference type="PANTHER" id="PTHR37422:SF13">
    <property type="entry name" value="LIPOPOLYSACCHARIDE BIOSYNTHESIS PROTEIN PA4999-RELATED"/>
    <property type="match status" value="1"/>
</dbReference>
<evidence type="ECO:0000259" key="6">
    <source>
        <dbReference type="Pfam" id="PF04932"/>
    </source>
</evidence>
<dbReference type="GO" id="GO:0016020">
    <property type="term" value="C:membrane"/>
    <property type="evidence" value="ECO:0007669"/>
    <property type="project" value="UniProtKB-SubCell"/>
</dbReference>
<feature type="transmembrane region" description="Helical" evidence="5">
    <location>
        <begin position="96"/>
        <end position="115"/>
    </location>
</feature>
<evidence type="ECO:0000313" key="8">
    <source>
        <dbReference type="Proteomes" id="UP000178040"/>
    </source>
</evidence>
<accession>A0A1F7IKS7</accession>
<organism evidence="7 8">
    <name type="scientific">Candidatus Roizmanbacteria bacterium RIFCSPLOWO2_01_FULL_37_16</name>
    <dbReference type="NCBI Taxonomy" id="1802058"/>
    <lineage>
        <taxon>Bacteria</taxon>
        <taxon>Candidatus Roizmaniibacteriota</taxon>
    </lineage>
</organism>
<dbReference type="SUPFAM" id="SSF48452">
    <property type="entry name" value="TPR-like"/>
    <property type="match status" value="1"/>
</dbReference>
<evidence type="ECO:0000256" key="5">
    <source>
        <dbReference type="SAM" id="Phobius"/>
    </source>
</evidence>
<keyword evidence="4 5" id="KW-0472">Membrane</keyword>
<keyword evidence="3 5" id="KW-1133">Transmembrane helix</keyword>
<dbReference type="InterPro" id="IPR007016">
    <property type="entry name" value="O-antigen_ligase-rel_domated"/>
</dbReference>
<comment type="caution">
    <text evidence="7">The sequence shown here is derived from an EMBL/GenBank/DDBJ whole genome shotgun (WGS) entry which is preliminary data.</text>
</comment>
<feature type="transmembrane region" description="Helical" evidence="5">
    <location>
        <begin position="504"/>
        <end position="525"/>
    </location>
</feature>
<feature type="transmembrane region" description="Helical" evidence="5">
    <location>
        <begin position="385"/>
        <end position="409"/>
    </location>
</feature>
<feature type="transmembrane region" description="Helical" evidence="5">
    <location>
        <begin position="35"/>
        <end position="55"/>
    </location>
</feature>
<sequence>MIDKSINFLYYLLFFITPLIMAPFTSELFEFNKMILIYLITLGILFFWSLKMILLNKIIIKKTPFDLVILFFLFSQTVATIFSIDPHTSFFGYYGRFNGGLLSILSYLILYYGFISNFSLNRQVLDKLLKFSLLSSMIVILWAIPGKFGRDMSCLLFMGQFNNSCWTDQFRPAERMFSTLGQPNWLGAYLAINFFIGTYFLFRKQANLRSLFIYSGYLFLSFSSILFTRSRSAFLSVVLGWFGFIILLFLKNKENFTQQLKKIILLSFLLIFSIVLFKTGIGKIDQFLSLSFYNKVIKSKQKEDVNLTKPSGEKQFTRDYSASSVTTSSEIRKIVWRGAINLGIRYPFFGTGVETFAYSYYFVRPKEHNLTSEWDYLYNKAHNEFLNYLATTGIVGLGAYLLMIVLVIVHSTGKIFRFNLNFLVKSNPTDLRRDINQDLKFETLEICLLLSYFTILVTNFFGFSTTTINLFFYLIPAFLVISSQKLEQNKDKKNFVKLTTKRRLMLLILTIALTFFLIYFLRYYFADIKYAEGENFSKIGEYQKAAQLLNQANTLKYDHVYEDKLSYTLANIAFIASYQKQNDVAEKMMKTADLLNNKSIVAAAKNVLYWKTKAKNHYLFYQITLDPLELKVALDALEKARLIAPSDPKIPYSLAIFYSLLADEAKKNNEKLKYNRLSLIEIDKSIDLKNNYRDGYFLKGQILKKTSRFEEAKKVFNFILHNLNPDDNEVKKELDSI</sequence>
<evidence type="ECO:0000256" key="3">
    <source>
        <dbReference type="ARBA" id="ARBA00022989"/>
    </source>
</evidence>
<reference evidence="7 8" key="1">
    <citation type="journal article" date="2016" name="Nat. Commun.">
        <title>Thousands of microbial genomes shed light on interconnected biogeochemical processes in an aquifer system.</title>
        <authorList>
            <person name="Anantharaman K."/>
            <person name="Brown C.T."/>
            <person name="Hug L.A."/>
            <person name="Sharon I."/>
            <person name="Castelle C.J."/>
            <person name="Probst A.J."/>
            <person name="Thomas B.C."/>
            <person name="Singh A."/>
            <person name="Wilkins M.J."/>
            <person name="Karaoz U."/>
            <person name="Brodie E.L."/>
            <person name="Williams K.H."/>
            <person name="Hubbard S.S."/>
            <person name="Banfield J.F."/>
        </authorList>
    </citation>
    <scope>NUCLEOTIDE SEQUENCE [LARGE SCALE GENOMIC DNA]</scope>
</reference>
<dbReference type="AlphaFoldDB" id="A0A1F7IKS7"/>
<dbReference type="Proteomes" id="UP000178040">
    <property type="component" value="Unassembled WGS sequence"/>
</dbReference>
<feature type="domain" description="O-antigen ligase-related" evidence="6">
    <location>
        <begin position="217"/>
        <end position="400"/>
    </location>
</feature>
<feature type="transmembrane region" description="Helical" evidence="5">
    <location>
        <begin position="467"/>
        <end position="483"/>
    </location>
</feature>
<name>A0A1F7IKS7_9BACT</name>
<evidence type="ECO:0000256" key="2">
    <source>
        <dbReference type="ARBA" id="ARBA00022692"/>
    </source>
</evidence>
<feature type="transmembrane region" description="Helical" evidence="5">
    <location>
        <begin position="211"/>
        <end position="227"/>
    </location>
</feature>
<dbReference type="Gene3D" id="1.25.40.10">
    <property type="entry name" value="Tetratricopeptide repeat domain"/>
    <property type="match status" value="1"/>
</dbReference>
<dbReference type="InterPro" id="IPR011990">
    <property type="entry name" value="TPR-like_helical_dom_sf"/>
</dbReference>
<dbReference type="Pfam" id="PF04932">
    <property type="entry name" value="Wzy_C"/>
    <property type="match status" value="1"/>
</dbReference>
<comment type="subcellular location">
    <subcellularLocation>
        <location evidence="1">Membrane</location>
        <topology evidence="1">Multi-pass membrane protein</topology>
    </subcellularLocation>
</comment>
<feature type="transmembrane region" description="Helical" evidence="5">
    <location>
        <begin position="233"/>
        <end position="251"/>
    </location>
</feature>
<dbReference type="EMBL" id="MGAI01000035">
    <property type="protein sequence ID" value="OGK43967.1"/>
    <property type="molecule type" value="Genomic_DNA"/>
</dbReference>
<evidence type="ECO:0000256" key="1">
    <source>
        <dbReference type="ARBA" id="ARBA00004141"/>
    </source>
</evidence>
<evidence type="ECO:0000313" key="7">
    <source>
        <dbReference type="EMBL" id="OGK43967.1"/>
    </source>
</evidence>
<feature type="transmembrane region" description="Helical" evidence="5">
    <location>
        <begin position="67"/>
        <end position="84"/>
    </location>
</feature>
<feature type="transmembrane region" description="Helical" evidence="5">
    <location>
        <begin position="263"/>
        <end position="281"/>
    </location>
</feature>
<keyword evidence="2 5" id="KW-0812">Transmembrane</keyword>
<gene>
    <name evidence="7" type="ORF">A3B40_04140</name>
</gene>
<feature type="transmembrane region" description="Helical" evidence="5">
    <location>
        <begin position="185"/>
        <end position="202"/>
    </location>
</feature>
<dbReference type="InterPro" id="IPR051533">
    <property type="entry name" value="WaaL-like"/>
</dbReference>